<evidence type="ECO:0000313" key="4">
    <source>
        <dbReference type="EMBL" id="MEA5124032.1"/>
    </source>
</evidence>
<dbReference type="SUPFAM" id="SSF53067">
    <property type="entry name" value="Actin-like ATPase domain"/>
    <property type="match status" value="1"/>
</dbReference>
<proteinExistence type="inferred from homology"/>
<comment type="similarity">
    <text evidence="1">Belongs to the GSP L family.</text>
</comment>
<evidence type="ECO:0000313" key="6">
    <source>
        <dbReference type="Proteomes" id="UP000077659"/>
    </source>
</evidence>
<dbReference type="InterPro" id="IPR043129">
    <property type="entry name" value="ATPase_NBD"/>
</dbReference>
<keyword evidence="1" id="KW-0653">Protein transport</keyword>
<keyword evidence="2" id="KW-1133">Transmembrane helix</keyword>
<dbReference type="Proteomes" id="UP001303614">
    <property type="component" value="Unassembled WGS sequence"/>
</dbReference>
<name>A0A1A9M670_9XANT</name>
<keyword evidence="7" id="KW-1185">Reference proteome</keyword>
<feature type="domain" description="GspL cytoplasmic actin-ATPase-like" evidence="3">
    <location>
        <begin position="41"/>
        <end position="179"/>
    </location>
</feature>
<protein>
    <recommendedName>
        <fullName evidence="1">Type II secretion system protein L</fullName>
        <shortName evidence="1">T2SS protein L</shortName>
    </recommendedName>
</protein>
<dbReference type="Pfam" id="PF05134">
    <property type="entry name" value="T2SSL"/>
    <property type="match status" value="1"/>
</dbReference>
<reference evidence="4 7" key="2">
    <citation type="submission" date="2023-12" db="EMBL/GenBank/DDBJ databases">
        <title>Genome sequencing of Xanthomonas floridensis.</title>
        <authorList>
            <person name="Greer S."/>
            <person name="Harrison J."/>
            <person name="Grant M."/>
            <person name="Vicente J."/>
            <person name="Studholme D."/>
        </authorList>
    </citation>
    <scope>NUCLEOTIDE SEQUENCE [LARGE SCALE GENOMIC DNA]</scope>
    <source>
        <strain evidence="4 7">WHRI 8848</strain>
    </source>
</reference>
<dbReference type="GO" id="GO:0009276">
    <property type="term" value="C:Gram-negative-bacterium-type cell wall"/>
    <property type="evidence" value="ECO:0007669"/>
    <property type="project" value="InterPro"/>
</dbReference>
<dbReference type="STRING" id="1843580.A7D17_08670"/>
<dbReference type="Gene3D" id="3.30.420.380">
    <property type="match status" value="1"/>
</dbReference>
<dbReference type="GO" id="GO:0015628">
    <property type="term" value="P:protein secretion by the type II secretion system"/>
    <property type="evidence" value="ECO:0007669"/>
    <property type="project" value="InterPro"/>
</dbReference>
<feature type="transmembrane region" description="Helical" evidence="2">
    <location>
        <begin position="225"/>
        <end position="245"/>
    </location>
</feature>
<organism evidence="5 6">
    <name type="scientific">Xanthomonas floridensis</name>
    <dbReference type="NCBI Taxonomy" id="1843580"/>
    <lineage>
        <taxon>Bacteria</taxon>
        <taxon>Pseudomonadati</taxon>
        <taxon>Pseudomonadota</taxon>
        <taxon>Gammaproteobacteria</taxon>
        <taxon>Lysobacterales</taxon>
        <taxon>Lysobacteraceae</taxon>
        <taxon>Xanthomonas</taxon>
    </lineage>
</organism>
<dbReference type="RefSeq" id="WP_064510951.1">
    <property type="nucleotide sequence ID" value="NZ_JAYFSN010000008.1"/>
</dbReference>
<comment type="caution">
    <text evidence="5">The sequence shown here is derived from an EMBL/GenBank/DDBJ whole genome shotgun (WGS) entry which is preliminary data.</text>
</comment>
<dbReference type="CDD" id="cd24017">
    <property type="entry name" value="ASKHA_T2SSL_N"/>
    <property type="match status" value="1"/>
</dbReference>
<dbReference type="InterPro" id="IPR007812">
    <property type="entry name" value="T2SS_protein-GspL"/>
</dbReference>
<dbReference type="EMBL" id="JAYFSO010000009">
    <property type="protein sequence ID" value="MEA5124032.1"/>
    <property type="molecule type" value="Genomic_DNA"/>
</dbReference>
<sequence>MMTTLVLLPADTATPPTAVHVNAHGQVVWQGECSARPAPSGRSVLVVPGADVQLRWMALPGRSMAQSVAAARLQLAEHLAVDVQALHVAIATQPEADGMQLVAAVDTAVMQHWLERAADVGIVPDAVVPECLLLAVPATEQAPTLLQWDGRWLLRAPRLAFSLEPPLAQALIASLAAAPVLPPDPDPQQTIVQFARHAAIAPINLRQQRFAVVTRQRADMRTRTLTLLVALLLLSPVLLVLAQTLRYEVGAQLLQRRTAALLGSGELQRPSDAAAAQASAATPDVFASRLATVFSAVESVPGVELDALAYRHTGALRIAVLYADAAQLQSVSSRLHAAGWQLQPSPSESLDGRLRTTLQLEPPR</sequence>
<evidence type="ECO:0000313" key="5">
    <source>
        <dbReference type="EMBL" id="OAG65501.1"/>
    </source>
</evidence>
<reference evidence="5 6" key="1">
    <citation type="submission" date="2016-05" db="EMBL/GenBank/DDBJ databases">
        <title>Pathogenic, phenotypic and molecular characterisation of Xanthomonas nasturtii sp. nov. and Xanthomonas floridensis sp. nov., new species of Xanthomonas associated with watercress production in Florida.</title>
        <authorList>
            <person name="Vicente J.G."/>
            <person name="Rothwell S."/>
            <person name="Holub E.B."/>
            <person name="Studholme D.J."/>
        </authorList>
    </citation>
    <scope>NUCLEOTIDE SEQUENCE [LARGE SCALE GENOMIC DNA]</scope>
    <source>
        <strain evidence="5 6">WHRI 8848</strain>
    </source>
</reference>
<dbReference type="GO" id="GO:0015627">
    <property type="term" value="C:type II protein secretion system complex"/>
    <property type="evidence" value="ECO:0007669"/>
    <property type="project" value="InterPro"/>
</dbReference>
<accession>A0A1A9M670</accession>
<dbReference type="AlphaFoldDB" id="A0A1A9M670"/>
<evidence type="ECO:0000259" key="3">
    <source>
        <dbReference type="Pfam" id="PF05134"/>
    </source>
</evidence>
<dbReference type="OrthoDB" id="7011844at2"/>
<keyword evidence="2" id="KW-0472">Membrane</keyword>
<dbReference type="PIRSF" id="PIRSF015761">
    <property type="entry name" value="Protein_L"/>
    <property type="match status" value="1"/>
</dbReference>
<dbReference type="Proteomes" id="UP000077659">
    <property type="component" value="Unassembled WGS sequence"/>
</dbReference>
<dbReference type="EMBL" id="LXNG01000057">
    <property type="protein sequence ID" value="OAG65501.1"/>
    <property type="molecule type" value="Genomic_DNA"/>
</dbReference>
<keyword evidence="1" id="KW-0813">Transport</keyword>
<comment type="function">
    <text evidence="1">Inner membrane component of the type II secretion system required for the energy-dependent secretion of extracellular factors such as proteases and toxins from the periplasm.</text>
</comment>
<dbReference type="InterPro" id="IPR024230">
    <property type="entry name" value="GspL_cyto_dom"/>
</dbReference>
<gene>
    <name evidence="4" type="primary">gspL</name>
    <name evidence="5" type="ORF">A7D17_08670</name>
    <name evidence="4" type="ORF">VB146_09195</name>
</gene>
<evidence type="ECO:0000313" key="7">
    <source>
        <dbReference type="Proteomes" id="UP001303614"/>
    </source>
</evidence>
<evidence type="ECO:0000256" key="2">
    <source>
        <dbReference type="SAM" id="Phobius"/>
    </source>
</evidence>
<dbReference type="NCBIfam" id="TIGR01709">
    <property type="entry name" value="typeII_sec_gspL"/>
    <property type="match status" value="1"/>
</dbReference>
<evidence type="ECO:0000256" key="1">
    <source>
        <dbReference type="PIRNR" id="PIRNR015761"/>
    </source>
</evidence>
<keyword evidence="2" id="KW-0812">Transmembrane</keyword>